<name>A0ABP0YMB0_9ROSI</name>
<evidence type="ECO:0000313" key="3">
    <source>
        <dbReference type="Proteomes" id="UP001642487"/>
    </source>
</evidence>
<evidence type="ECO:0000313" key="2">
    <source>
        <dbReference type="EMBL" id="CAK9320755.1"/>
    </source>
</evidence>
<gene>
    <name evidence="2" type="ORF">CITCOLO1_LOCUS12811</name>
</gene>
<sequence>MLCCEGDVKKVFTLQRSSRGWAGPIPISNHLTTNSAVGVGTEGPSSVGNALRPFPPSPSKPEYQQTLYGRQAPTKFLSDSISFGQRILIETQSILLLDEHHELGLNQPVLPDNVDGFIGV</sequence>
<feature type="region of interest" description="Disordered" evidence="1">
    <location>
        <begin position="36"/>
        <end position="64"/>
    </location>
</feature>
<proteinExistence type="predicted"/>
<dbReference type="EMBL" id="OZ021738">
    <property type="protein sequence ID" value="CAK9320755.1"/>
    <property type="molecule type" value="Genomic_DNA"/>
</dbReference>
<protein>
    <submittedName>
        <fullName evidence="2">Uncharacterized protein</fullName>
    </submittedName>
</protein>
<keyword evidence="3" id="KW-1185">Reference proteome</keyword>
<reference evidence="2 3" key="1">
    <citation type="submission" date="2024-03" db="EMBL/GenBank/DDBJ databases">
        <authorList>
            <person name="Gkanogiannis A."/>
            <person name="Becerra Lopez-Lavalle L."/>
        </authorList>
    </citation>
    <scope>NUCLEOTIDE SEQUENCE [LARGE SCALE GENOMIC DNA]</scope>
</reference>
<evidence type="ECO:0000256" key="1">
    <source>
        <dbReference type="SAM" id="MobiDB-lite"/>
    </source>
</evidence>
<accession>A0ABP0YMB0</accession>
<organism evidence="2 3">
    <name type="scientific">Citrullus colocynthis</name>
    <name type="common">colocynth</name>
    <dbReference type="NCBI Taxonomy" id="252529"/>
    <lineage>
        <taxon>Eukaryota</taxon>
        <taxon>Viridiplantae</taxon>
        <taxon>Streptophyta</taxon>
        <taxon>Embryophyta</taxon>
        <taxon>Tracheophyta</taxon>
        <taxon>Spermatophyta</taxon>
        <taxon>Magnoliopsida</taxon>
        <taxon>eudicotyledons</taxon>
        <taxon>Gunneridae</taxon>
        <taxon>Pentapetalae</taxon>
        <taxon>rosids</taxon>
        <taxon>fabids</taxon>
        <taxon>Cucurbitales</taxon>
        <taxon>Cucurbitaceae</taxon>
        <taxon>Benincaseae</taxon>
        <taxon>Citrullus</taxon>
    </lineage>
</organism>
<dbReference type="Proteomes" id="UP001642487">
    <property type="component" value="Chromosome 4"/>
</dbReference>